<comment type="caution">
    <text evidence="1">The sequence shown here is derived from an EMBL/GenBank/DDBJ whole genome shotgun (WGS) entry which is preliminary data.</text>
</comment>
<protein>
    <submittedName>
        <fullName evidence="1">Uncharacterized protein</fullName>
    </submittedName>
</protein>
<accession>A0ACC0MX43</accession>
<evidence type="ECO:0000313" key="1">
    <source>
        <dbReference type="EMBL" id="KAI8544853.1"/>
    </source>
</evidence>
<gene>
    <name evidence="1" type="ORF">RHMOL_Rhmol08G0327300</name>
</gene>
<dbReference type="Proteomes" id="UP001062846">
    <property type="component" value="Chromosome 8"/>
</dbReference>
<keyword evidence="2" id="KW-1185">Reference proteome</keyword>
<name>A0ACC0MX43_RHOML</name>
<proteinExistence type="predicted"/>
<evidence type="ECO:0000313" key="2">
    <source>
        <dbReference type="Proteomes" id="UP001062846"/>
    </source>
</evidence>
<sequence>MYSELQFITFDGENDVAPNPKPSLSFIEDEGGVYIRHSCNGLLLCSSFHCLEADRIYYVCKPTTKQYHRLPKFGCKNVFGTSVLCDPSKLTQYRIIFICDSELSVSHRQIKMYHSDDGLWRESGNPFFASDDILFNRGVFWNGALHWVGRGELALSFDVEQKCLHEMPMPLVKEGWAERRLGYFGESGDHLYLIEIYGPLTAGFDVMEMKRDYAGWFVKYHVNIMQWR</sequence>
<reference evidence="1" key="1">
    <citation type="submission" date="2022-02" db="EMBL/GenBank/DDBJ databases">
        <title>Plant Genome Project.</title>
        <authorList>
            <person name="Zhang R.-G."/>
        </authorList>
    </citation>
    <scope>NUCLEOTIDE SEQUENCE</scope>
    <source>
        <strain evidence="1">AT1</strain>
    </source>
</reference>
<dbReference type="EMBL" id="CM046395">
    <property type="protein sequence ID" value="KAI8544853.1"/>
    <property type="molecule type" value="Genomic_DNA"/>
</dbReference>
<organism evidence="1 2">
    <name type="scientific">Rhododendron molle</name>
    <name type="common">Chinese azalea</name>
    <name type="synonym">Azalea mollis</name>
    <dbReference type="NCBI Taxonomy" id="49168"/>
    <lineage>
        <taxon>Eukaryota</taxon>
        <taxon>Viridiplantae</taxon>
        <taxon>Streptophyta</taxon>
        <taxon>Embryophyta</taxon>
        <taxon>Tracheophyta</taxon>
        <taxon>Spermatophyta</taxon>
        <taxon>Magnoliopsida</taxon>
        <taxon>eudicotyledons</taxon>
        <taxon>Gunneridae</taxon>
        <taxon>Pentapetalae</taxon>
        <taxon>asterids</taxon>
        <taxon>Ericales</taxon>
        <taxon>Ericaceae</taxon>
        <taxon>Ericoideae</taxon>
        <taxon>Rhodoreae</taxon>
        <taxon>Rhododendron</taxon>
    </lineage>
</organism>